<proteinExistence type="predicted"/>
<dbReference type="InterPro" id="IPR016181">
    <property type="entry name" value="Acyl_CoA_acyltransferase"/>
</dbReference>
<protein>
    <submittedName>
        <fullName evidence="4">GNAT family N-acetyltransferase</fullName>
    </submittedName>
</protein>
<sequence length="157" mass="17173">MPGDGESAMEMRRATKDDLPAIVGLLADDVRGRARDDASLPLDPAYLAAFEAIDADPMQYLAVAVLDGRIVGTQQLTLIPGIGHKGAWRGQIEAVRIASDLRGQGLGAEMIGWAVETCRERGCRMVQLTSDASRLDTHRFYERLGFQKSHFGFKLTL</sequence>
<keyword evidence="5" id="KW-1185">Reference proteome</keyword>
<evidence type="ECO:0000313" key="4">
    <source>
        <dbReference type="EMBL" id="TFF21672.1"/>
    </source>
</evidence>
<dbReference type="GO" id="GO:0016747">
    <property type="term" value="F:acyltransferase activity, transferring groups other than amino-acyl groups"/>
    <property type="evidence" value="ECO:0007669"/>
    <property type="project" value="InterPro"/>
</dbReference>
<feature type="domain" description="N-acetyltransferase" evidence="3">
    <location>
        <begin position="9"/>
        <end position="157"/>
    </location>
</feature>
<keyword evidence="1 4" id="KW-0808">Transferase</keyword>
<dbReference type="CDD" id="cd04301">
    <property type="entry name" value="NAT_SF"/>
    <property type="match status" value="1"/>
</dbReference>
<dbReference type="SUPFAM" id="SSF55729">
    <property type="entry name" value="Acyl-CoA N-acyltransferases (Nat)"/>
    <property type="match status" value="1"/>
</dbReference>
<dbReference type="PANTHER" id="PTHR43877:SF2">
    <property type="entry name" value="AMINOALKYLPHOSPHONATE N-ACETYLTRANSFERASE-RELATED"/>
    <property type="match status" value="1"/>
</dbReference>
<comment type="caution">
    <text evidence="4">The sequence shown here is derived from an EMBL/GenBank/DDBJ whole genome shotgun (WGS) entry which is preliminary data.</text>
</comment>
<dbReference type="PANTHER" id="PTHR43877">
    <property type="entry name" value="AMINOALKYLPHOSPHONATE N-ACETYLTRANSFERASE-RELATED-RELATED"/>
    <property type="match status" value="1"/>
</dbReference>
<dbReference type="Pfam" id="PF00583">
    <property type="entry name" value="Acetyltransf_1"/>
    <property type="match status" value="1"/>
</dbReference>
<evidence type="ECO:0000259" key="3">
    <source>
        <dbReference type="PROSITE" id="PS51186"/>
    </source>
</evidence>
<dbReference type="PROSITE" id="PS51186">
    <property type="entry name" value="GNAT"/>
    <property type="match status" value="1"/>
</dbReference>
<evidence type="ECO:0000313" key="5">
    <source>
        <dbReference type="Proteomes" id="UP000298179"/>
    </source>
</evidence>
<accession>A0A4Y8RG05</accession>
<dbReference type="InterPro" id="IPR050832">
    <property type="entry name" value="Bact_Acetyltransf"/>
</dbReference>
<organism evidence="4 5">
    <name type="scientific">Jiella endophytica</name>
    <dbReference type="NCBI Taxonomy" id="2558362"/>
    <lineage>
        <taxon>Bacteria</taxon>
        <taxon>Pseudomonadati</taxon>
        <taxon>Pseudomonadota</taxon>
        <taxon>Alphaproteobacteria</taxon>
        <taxon>Hyphomicrobiales</taxon>
        <taxon>Aurantimonadaceae</taxon>
        <taxon>Jiella</taxon>
    </lineage>
</organism>
<dbReference type="InterPro" id="IPR000182">
    <property type="entry name" value="GNAT_dom"/>
</dbReference>
<reference evidence="4 5" key="1">
    <citation type="submission" date="2019-03" db="EMBL/GenBank/DDBJ databases">
        <title>Jiella endophytica sp. nov., a novel endophytic bacterium isolated from root of Ficus microcarpa Linn. f.</title>
        <authorList>
            <person name="Tuo L."/>
        </authorList>
    </citation>
    <scope>NUCLEOTIDE SEQUENCE [LARGE SCALE GENOMIC DNA]</scope>
    <source>
        <strain evidence="4 5">CBS5Q-3</strain>
    </source>
</reference>
<evidence type="ECO:0000256" key="1">
    <source>
        <dbReference type="ARBA" id="ARBA00022679"/>
    </source>
</evidence>
<dbReference type="Gene3D" id="3.40.630.30">
    <property type="match status" value="1"/>
</dbReference>
<keyword evidence="2" id="KW-0012">Acyltransferase</keyword>
<name>A0A4Y8RG05_9HYPH</name>
<dbReference type="OrthoDB" id="9789603at2"/>
<dbReference type="EMBL" id="SOZD01000004">
    <property type="protein sequence ID" value="TFF21672.1"/>
    <property type="molecule type" value="Genomic_DNA"/>
</dbReference>
<evidence type="ECO:0000256" key="2">
    <source>
        <dbReference type="ARBA" id="ARBA00023315"/>
    </source>
</evidence>
<dbReference type="AlphaFoldDB" id="A0A4Y8RG05"/>
<gene>
    <name evidence="4" type="ORF">E3C22_13345</name>
</gene>
<dbReference type="Proteomes" id="UP000298179">
    <property type="component" value="Unassembled WGS sequence"/>
</dbReference>